<evidence type="ECO:0000259" key="8">
    <source>
        <dbReference type="PROSITE" id="PS50110"/>
    </source>
</evidence>
<evidence type="ECO:0000259" key="7">
    <source>
        <dbReference type="PROSITE" id="PS01124"/>
    </source>
</evidence>
<evidence type="ECO:0000256" key="3">
    <source>
        <dbReference type="ARBA" id="ARBA00023163"/>
    </source>
</evidence>
<dbReference type="AlphaFoldDB" id="A0A1T2X0B4"/>
<dbReference type="EMBL" id="MSZX01000019">
    <property type="protein sequence ID" value="OPA73320.1"/>
    <property type="molecule type" value="Genomic_DNA"/>
</dbReference>
<dbReference type="PROSITE" id="PS01124">
    <property type="entry name" value="HTH_ARAC_FAMILY_2"/>
    <property type="match status" value="1"/>
</dbReference>
<dbReference type="RefSeq" id="WP_078502765.1">
    <property type="nucleotide sequence ID" value="NZ_MSZX01000019.1"/>
</dbReference>
<dbReference type="InterPro" id="IPR001789">
    <property type="entry name" value="Sig_transdc_resp-reg_receiver"/>
</dbReference>
<feature type="domain" description="Response regulatory" evidence="8">
    <location>
        <begin position="3"/>
        <end position="119"/>
    </location>
</feature>
<protein>
    <recommendedName>
        <fullName evidence="11">DNA-binding response regulator</fullName>
    </recommendedName>
</protein>
<feature type="region of interest" description="Disordered" evidence="6">
    <location>
        <begin position="505"/>
        <end position="527"/>
    </location>
</feature>
<dbReference type="SUPFAM" id="SSF52172">
    <property type="entry name" value="CheY-like"/>
    <property type="match status" value="1"/>
</dbReference>
<accession>A0A1T2X0B4</accession>
<keyword evidence="1" id="KW-0805">Transcription regulation</keyword>
<organism evidence="9 10">
    <name type="scientific">Paenibacillus selenitireducens</name>
    <dbReference type="NCBI Taxonomy" id="1324314"/>
    <lineage>
        <taxon>Bacteria</taxon>
        <taxon>Bacillati</taxon>
        <taxon>Bacillota</taxon>
        <taxon>Bacilli</taxon>
        <taxon>Bacillales</taxon>
        <taxon>Paenibacillaceae</taxon>
        <taxon>Paenibacillus</taxon>
    </lineage>
</organism>
<dbReference type="Gene3D" id="1.10.10.60">
    <property type="entry name" value="Homeodomain-like"/>
    <property type="match status" value="2"/>
</dbReference>
<evidence type="ECO:0000313" key="10">
    <source>
        <dbReference type="Proteomes" id="UP000190188"/>
    </source>
</evidence>
<evidence type="ECO:0000313" key="9">
    <source>
        <dbReference type="EMBL" id="OPA73320.1"/>
    </source>
</evidence>
<dbReference type="STRING" id="1324314.BVG16_29390"/>
<feature type="modified residue" description="4-aspartylphosphate" evidence="4">
    <location>
        <position position="54"/>
    </location>
</feature>
<dbReference type="InterPro" id="IPR009057">
    <property type="entry name" value="Homeodomain-like_sf"/>
</dbReference>
<reference evidence="9 10" key="1">
    <citation type="submission" date="2017-01" db="EMBL/GenBank/DDBJ databases">
        <title>Genome analysis of Paenibacillus selenitrireducens ES3-24.</title>
        <authorList>
            <person name="Xu D."/>
            <person name="Yao R."/>
            <person name="Zheng S."/>
        </authorList>
    </citation>
    <scope>NUCLEOTIDE SEQUENCE [LARGE SCALE GENOMIC DNA]</scope>
    <source>
        <strain evidence="9 10">ES3-24</strain>
    </source>
</reference>
<dbReference type="Pfam" id="PF00072">
    <property type="entry name" value="Response_reg"/>
    <property type="match status" value="1"/>
</dbReference>
<keyword evidence="5" id="KW-0175">Coiled coil</keyword>
<dbReference type="PANTHER" id="PTHR43280">
    <property type="entry name" value="ARAC-FAMILY TRANSCRIPTIONAL REGULATOR"/>
    <property type="match status" value="1"/>
</dbReference>
<name>A0A1T2X0B4_9BACL</name>
<dbReference type="CDD" id="cd17536">
    <property type="entry name" value="REC_YesN-like"/>
    <property type="match status" value="1"/>
</dbReference>
<evidence type="ECO:0000256" key="2">
    <source>
        <dbReference type="ARBA" id="ARBA00023125"/>
    </source>
</evidence>
<dbReference type="GO" id="GO:0000160">
    <property type="term" value="P:phosphorelay signal transduction system"/>
    <property type="evidence" value="ECO:0007669"/>
    <property type="project" value="InterPro"/>
</dbReference>
<dbReference type="OrthoDB" id="9794370at2"/>
<dbReference type="PANTHER" id="PTHR43280:SF10">
    <property type="entry name" value="REGULATORY PROTEIN POCR"/>
    <property type="match status" value="1"/>
</dbReference>
<keyword evidence="4" id="KW-0597">Phosphoprotein</keyword>
<proteinExistence type="predicted"/>
<sequence>MLTILVVDDHKEEREGITFLIQELGFPLHMHVAENGRKALECLERHAIDILFTDVRMPIMDGLQLTKQALHMYPKLKVILFSGFAEFEYAKTALSLGVSDYLLKPIHVDAFQNTMEKVIRDLANQQQEAEATQKKLAYARKHVLFSLINGVGDPSPSHGLSIGLPSHYNRMLLLEFEKDFFENAGSDFEEFLLGLLDTPADYLNLNGCQSLLLFPERDRPSRYSNSELSMHLHNRILDTYNVNCYLAMKEEVTSLQELAHILTPLEELMEYRFFLPDTFIFDAKNDLYFTEQMIPDTTDSYLLDQIRSNLKDEDIFSLRANTEILYQKYVRQVQFSQLYVKYMFSSIYQEIMIHTMPSSEMKLQAAIESIYKAEDLRDIRDIMFEGIDQLEQALPDYEPALNRDVEAVKQYIEEHYADDLSLELLAAKVYLSPHYLSSIFKKRTGCGLNKYIKNVRMQKAKDLLTNTHLKISNICSAVGYRNISYFCQNFRDFYGHTPEKFRQSNQKSLEHQEEHHATVAGTSAEHS</sequence>
<dbReference type="InterPro" id="IPR018060">
    <property type="entry name" value="HTH_AraC"/>
</dbReference>
<dbReference type="Pfam" id="PF12833">
    <property type="entry name" value="HTH_18"/>
    <property type="match status" value="1"/>
</dbReference>
<dbReference type="SMART" id="SM00342">
    <property type="entry name" value="HTH_ARAC"/>
    <property type="match status" value="1"/>
</dbReference>
<evidence type="ECO:0000256" key="4">
    <source>
        <dbReference type="PROSITE-ProRule" id="PRU00169"/>
    </source>
</evidence>
<keyword evidence="3" id="KW-0804">Transcription</keyword>
<comment type="caution">
    <text evidence="9">The sequence shown here is derived from an EMBL/GenBank/DDBJ whole genome shotgun (WGS) entry which is preliminary data.</text>
</comment>
<dbReference type="Gene3D" id="3.40.50.2300">
    <property type="match status" value="1"/>
</dbReference>
<dbReference type="InterPro" id="IPR011006">
    <property type="entry name" value="CheY-like_superfamily"/>
</dbReference>
<feature type="domain" description="HTH araC/xylS-type" evidence="7">
    <location>
        <begin position="406"/>
        <end position="504"/>
    </location>
</feature>
<dbReference type="PROSITE" id="PS00041">
    <property type="entry name" value="HTH_ARAC_FAMILY_1"/>
    <property type="match status" value="1"/>
</dbReference>
<dbReference type="GO" id="GO:0043565">
    <property type="term" value="F:sequence-specific DNA binding"/>
    <property type="evidence" value="ECO:0007669"/>
    <property type="project" value="InterPro"/>
</dbReference>
<evidence type="ECO:0000256" key="5">
    <source>
        <dbReference type="SAM" id="Coils"/>
    </source>
</evidence>
<dbReference type="SMART" id="SM00448">
    <property type="entry name" value="REC"/>
    <property type="match status" value="1"/>
</dbReference>
<dbReference type="InterPro" id="IPR018062">
    <property type="entry name" value="HTH_AraC-typ_CS"/>
</dbReference>
<feature type="compositionally biased region" description="Basic and acidic residues" evidence="6">
    <location>
        <begin position="505"/>
        <end position="517"/>
    </location>
</feature>
<keyword evidence="10" id="KW-1185">Reference proteome</keyword>
<evidence type="ECO:0008006" key="11">
    <source>
        <dbReference type="Google" id="ProtNLM"/>
    </source>
</evidence>
<keyword evidence="2" id="KW-0238">DNA-binding</keyword>
<dbReference type="Proteomes" id="UP000190188">
    <property type="component" value="Unassembled WGS sequence"/>
</dbReference>
<evidence type="ECO:0000256" key="1">
    <source>
        <dbReference type="ARBA" id="ARBA00023015"/>
    </source>
</evidence>
<feature type="coiled-coil region" evidence="5">
    <location>
        <begin position="108"/>
        <end position="142"/>
    </location>
</feature>
<dbReference type="PROSITE" id="PS50110">
    <property type="entry name" value="RESPONSE_REGULATORY"/>
    <property type="match status" value="1"/>
</dbReference>
<evidence type="ECO:0000256" key="6">
    <source>
        <dbReference type="SAM" id="MobiDB-lite"/>
    </source>
</evidence>
<dbReference type="SUPFAM" id="SSF46689">
    <property type="entry name" value="Homeodomain-like"/>
    <property type="match status" value="2"/>
</dbReference>
<gene>
    <name evidence="9" type="ORF">BVG16_29390</name>
</gene>
<dbReference type="GO" id="GO:0003700">
    <property type="term" value="F:DNA-binding transcription factor activity"/>
    <property type="evidence" value="ECO:0007669"/>
    <property type="project" value="InterPro"/>
</dbReference>